<evidence type="ECO:0008006" key="3">
    <source>
        <dbReference type="Google" id="ProtNLM"/>
    </source>
</evidence>
<proteinExistence type="predicted"/>
<gene>
    <name evidence="1" type="ORF">BARAN1_1175</name>
</gene>
<accession>A0A2X3K7J1</accession>
<organism evidence="1 2">
    <name type="scientific">Candidatus Bipolaricaulis anaerobius</name>
    <dbReference type="NCBI Taxonomy" id="2026885"/>
    <lineage>
        <taxon>Bacteria</taxon>
        <taxon>Candidatus Bipolaricaulota</taxon>
        <taxon>Candidatus Bipolaricaulia</taxon>
        <taxon>Candidatus Bipolaricaulales</taxon>
        <taxon>Candidatus Bipolaricaulaceae</taxon>
        <taxon>Candidatus Bipolaricaulis</taxon>
    </lineage>
</organism>
<dbReference type="Gene3D" id="3.40.50.360">
    <property type="match status" value="1"/>
</dbReference>
<dbReference type="AlphaFoldDB" id="A0A2X3K7J1"/>
<dbReference type="Proteomes" id="UP000249818">
    <property type="component" value="Chromosome BARAN1"/>
</dbReference>
<dbReference type="KEGG" id="bana:BARAN1_1175"/>
<dbReference type="OrthoDB" id="9806505at2"/>
<dbReference type="SUPFAM" id="SSF52218">
    <property type="entry name" value="Flavoproteins"/>
    <property type="match status" value="1"/>
</dbReference>
<dbReference type="RefSeq" id="WP_122031596.1">
    <property type="nucleotide sequence ID" value="NZ_LS483254.1"/>
</dbReference>
<sequence>MKTVVVHYSRYGTTRTIAQTLAAELGAEVREIKAVRERGFLGMGLRAVWGIPMGIRPMDLAFAGVERIVLCTPIWAGKPANPVRTFLKEAQLEGKRLAVLFTAGGGETGRAREMIRNSLAGKRVEVTFLGEIVTRKVGEDQLRAEARKLARALQG</sequence>
<dbReference type="PANTHER" id="PTHR39201">
    <property type="entry name" value="EXPORTED PROTEIN-RELATED"/>
    <property type="match status" value="1"/>
</dbReference>
<dbReference type="InterPro" id="IPR029039">
    <property type="entry name" value="Flavoprotein-like_sf"/>
</dbReference>
<reference evidence="2" key="1">
    <citation type="submission" date="2018-05" db="EMBL/GenBank/DDBJ databases">
        <authorList>
            <person name="Hao L."/>
        </authorList>
    </citation>
    <scope>NUCLEOTIDE SEQUENCE [LARGE SCALE GENOMIC DNA]</scope>
</reference>
<evidence type="ECO:0000313" key="2">
    <source>
        <dbReference type="Proteomes" id="UP000249818"/>
    </source>
</evidence>
<dbReference type="PANTHER" id="PTHR39201:SF1">
    <property type="entry name" value="FLAVODOXIN-LIKE DOMAIN-CONTAINING PROTEIN"/>
    <property type="match status" value="1"/>
</dbReference>
<evidence type="ECO:0000313" key="1">
    <source>
        <dbReference type="EMBL" id="SQD93197.1"/>
    </source>
</evidence>
<name>A0A2X3K7J1_9BACT</name>
<dbReference type="EMBL" id="LS483254">
    <property type="protein sequence ID" value="SQD93197.1"/>
    <property type="molecule type" value="Genomic_DNA"/>
</dbReference>
<keyword evidence="2" id="KW-1185">Reference proteome</keyword>
<protein>
    <recommendedName>
        <fullName evidence="3">Flavodoxin-like domain-containing protein</fullName>
    </recommendedName>
</protein>